<protein>
    <recommendedName>
        <fullName evidence="3">C2 domain-containing protein</fullName>
    </recommendedName>
</protein>
<evidence type="ECO:0000313" key="2">
    <source>
        <dbReference type="Proteomes" id="UP000011135"/>
    </source>
</evidence>
<sequence length="114" mass="13372">MIYKLRLLKLNCYRQNEADGDEIFIKYQNKRVWPLNSKYQKLNEGSAKLNLDISGIEKESMVTLELWDYDLFTPNDMLGTFSMLVNERGGPFTTDLKRDMGTDDSKYSIEWEVS</sequence>
<dbReference type="RefSeq" id="WP_009582221.1">
    <property type="nucleotide sequence ID" value="NZ_AMZN01000073.1"/>
</dbReference>
<name>L8JPS4_9BACT</name>
<evidence type="ECO:0000313" key="1">
    <source>
        <dbReference type="EMBL" id="ELR69372.1"/>
    </source>
</evidence>
<keyword evidence="2" id="KW-1185">Reference proteome</keyword>
<accession>L8JPS4</accession>
<gene>
    <name evidence="1" type="ORF">C900_05062</name>
</gene>
<proteinExistence type="predicted"/>
<evidence type="ECO:0008006" key="3">
    <source>
        <dbReference type="Google" id="ProtNLM"/>
    </source>
</evidence>
<dbReference type="Proteomes" id="UP000011135">
    <property type="component" value="Unassembled WGS sequence"/>
</dbReference>
<dbReference type="EMBL" id="AMZN01000073">
    <property type="protein sequence ID" value="ELR69372.1"/>
    <property type="molecule type" value="Genomic_DNA"/>
</dbReference>
<organism evidence="1 2">
    <name type="scientific">Fulvivirga imtechensis AK7</name>
    <dbReference type="NCBI Taxonomy" id="1237149"/>
    <lineage>
        <taxon>Bacteria</taxon>
        <taxon>Pseudomonadati</taxon>
        <taxon>Bacteroidota</taxon>
        <taxon>Cytophagia</taxon>
        <taxon>Cytophagales</taxon>
        <taxon>Fulvivirgaceae</taxon>
        <taxon>Fulvivirga</taxon>
    </lineage>
</organism>
<comment type="caution">
    <text evidence="1">The sequence shown here is derived from an EMBL/GenBank/DDBJ whole genome shotgun (WGS) entry which is preliminary data.</text>
</comment>
<dbReference type="AlphaFoldDB" id="L8JPS4"/>
<dbReference type="OrthoDB" id="981913at2"/>
<reference evidence="1 2" key="1">
    <citation type="submission" date="2012-12" db="EMBL/GenBank/DDBJ databases">
        <title>Genome assembly of Fulvivirga imtechensis AK7.</title>
        <authorList>
            <person name="Nupur N."/>
            <person name="Khatri I."/>
            <person name="Kumar R."/>
            <person name="Subramanian S."/>
            <person name="Pinnaka A."/>
        </authorList>
    </citation>
    <scope>NUCLEOTIDE SEQUENCE [LARGE SCALE GENOMIC DNA]</scope>
    <source>
        <strain evidence="1 2">AK7</strain>
    </source>
</reference>